<dbReference type="Pfam" id="PF00753">
    <property type="entry name" value="Lactamase_B"/>
    <property type="match status" value="1"/>
</dbReference>
<gene>
    <name evidence="7" type="ORF">J0J69_11320</name>
</gene>
<evidence type="ECO:0000313" key="8">
    <source>
        <dbReference type="Proteomes" id="UP001058016"/>
    </source>
</evidence>
<evidence type="ECO:0000256" key="5">
    <source>
        <dbReference type="ARBA" id="ARBA00022833"/>
    </source>
</evidence>
<dbReference type="PANTHER" id="PTHR42978">
    <property type="entry name" value="QUORUM-QUENCHING LACTONASE YTNP-RELATED-RELATED"/>
    <property type="match status" value="1"/>
</dbReference>
<evidence type="ECO:0000259" key="6">
    <source>
        <dbReference type="SMART" id="SM00849"/>
    </source>
</evidence>
<dbReference type="InterPro" id="IPR051013">
    <property type="entry name" value="MBL_superfamily_lactonases"/>
</dbReference>
<keyword evidence="4" id="KW-0378">Hydrolase</keyword>
<dbReference type="SUPFAM" id="SSF56281">
    <property type="entry name" value="Metallo-hydrolase/oxidoreductase"/>
    <property type="match status" value="1"/>
</dbReference>
<proteinExistence type="inferred from homology"/>
<name>A0ABY5JG76_9FIRM</name>
<dbReference type="Gene3D" id="3.60.15.10">
    <property type="entry name" value="Ribonuclease Z/Hydroxyacylglutathione hydrolase-like"/>
    <property type="match status" value="1"/>
</dbReference>
<dbReference type="InterPro" id="IPR001279">
    <property type="entry name" value="Metallo-B-lactamas"/>
</dbReference>
<dbReference type="InterPro" id="IPR036866">
    <property type="entry name" value="RibonucZ/Hydroxyglut_hydro"/>
</dbReference>
<organism evidence="7 8">
    <name type="scientific">Turicibacter bilis</name>
    <dbReference type="NCBI Taxonomy" id="2735723"/>
    <lineage>
        <taxon>Bacteria</taxon>
        <taxon>Bacillati</taxon>
        <taxon>Bacillota</taxon>
        <taxon>Erysipelotrichia</taxon>
        <taxon>Erysipelotrichales</taxon>
        <taxon>Turicibacteraceae</taxon>
        <taxon>Turicibacter</taxon>
    </lineage>
</organism>
<evidence type="ECO:0000256" key="1">
    <source>
        <dbReference type="ARBA" id="ARBA00001947"/>
    </source>
</evidence>
<evidence type="ECO:0000313" key="7">
    <source>
        <dbReference type="EMBL" id="UUF05638.1"/>
    </source>
</evidence>
<dbReference type="PANTHER" id="PTHR42978:SF2">
    <property type="entry name" value="102 KBASES UNSTABLE REGION: FROM 1 TO 119443"/>
    <property type="match status" value="1"/>
</dbReference>
<evidence type="ECO:0000256" key="4">
    <source>
        <dbReference type="ARBA" id="ARBA00022801"/>
    </source>
</evidence>
<sequence length="273" mass="31048">MEKKIKIHVFHTGEVGVDPAVPFRDVSRNPIAYTGLFRSKKRRILLPVSAYLIEHPKGLVLIDTGWHRDVRIDQIKHMSWKLNFASKARLPEGEAIDEQFGKLGIKPRDLDYVFLTHLDVDHASGLELVKEAKHIMTSKEELEAAQKGDIRYSDRFWNGVNLEPFEMKVSSYGPFGRSYDVFGDESVLLIDVAGHTKGTSLVMVQNQGQFVLLTGDTGYAKESWEELRLPGPVDDKEKMRKTLKWVQEMSKKEGCVEVLATHDPEVIPHVIEL</sequence>
<keyword evidence="3" id="KW-0479">Metal-binding</keyword>
<dbReference type="SMART" id="SM00849">
    <property type="entry name" value="Lactamase_B"/>
    <property type="match status" value="1"/>
</dbReference>
<evidence type="ECO:0000256" key="2">
    <source>
        <dbReference type="ARBA" id="ARBA00007749"/>
    </source>
</evidence>
<comment type="similarity">
    <text evidence="2">Belongs to the metallo-beta-lactamase superfamily.</text>
</comment>
<accession>A0ABY5JG76</accession>
<dbReference type="RefSeq" id="WP_055277255.1">
    <property type="nucleotide sequence ID" value="NZ_CP071249.1"/>
</dbReference>
<protein>
    <submittedName>
        <fullName evidence="7">N-acyl homoserine lactonase family protein</fullName>
    </submittedName>
</protein>
<dbReference type="EMBL" id="CP071249">
    <property type="protein sequence ID" value="UUF05638.1"/>
    <property type="molecule type" value="Genomic_DNA"/>
</dbReference>
<keyword evidence="5" id="KW-0862">Zinc</keyword>
<feature type="domain" description="Metallo-beta-lactamase" evidence="6">
    <location>
        <begin position="47"/>
        <end position="262"/>
    </location>
</feature>
<keyword evidence="8" id="KW-1185">Reference proteome</keyword>
<dbReference type="Proteomes" id="UP001058016">
    <property type="component" value="Chromosome"/>
</dbReference>
<evidence type="ECO:0000256" key="3">
    <source>
        <dbReference type="ARBA" id="ARBA00022723"/>
    </source>
</evidence>
<comment type="cofactor">
    <cofactor evidence="1">
        <name>Zn(2+)</name>
        <dbReference type="ChEBI" id="CHEBI:29105"/>
    </cofactor>
</comment>
<reference evidence="7 8" key="1">
    <citation type="submission" date="2021-03" db="EMBL/GenBank/DDBJ databases">
        <title>Comparative Genomics and Metabolomics in the genus Turicibacter.</title>
        <authorList>
            <person name="Maki J."/>
            <person name="Looft T."/>
        </authorList>
    </citation>
    <scope>NUCLEOTIDE SEQUENCE [LARGE SCALE GENOMIC DNA]</scope>
    <source>
        <strain evidence="7 8">MMM721</strain>
    </source>
</reference>
<dbReference type="CDD" id="cd07729">
    <property type="entry name" value="AHL_lactonase_MBL-fold"/>
    <property type="match status" value="1"/>
</dbReference>